<dbReference type="Proteomes" id="UP000199301">
    <property type="component" value="Unassembled WGS sequence"/>
</dbReference>
<evidence type="ECO:0000313" key="3">
    <source>
        <dbReference type="Proteomes" id="UP000199301"/>
    </source>
</evidence>
<proteinExistence type="predicted"/>
<dbReference type="SUPFAM" id="SSF51658">
    <property type="entry name" value="Xylose isomerase-like"/>
    <property type="match status" value="1"/>
</dbReference>
<keyword evidence="2" id="KW-0413">Isomerase</keyword>
<organism evidence="2 3">
    <name type="scientific">Actinopolyspora saharensis</name>
    <dbReference type="NCBI Taxonomy" id="995062"/>
    <lineage>
        <taxon>Bacteria</taxon>
        <taxon>Bacillati</taxon>
        <taxon>Actinomycetota</taxon>
        <taxon>Actinomycetes</taxon>
        <taxon>Actinopolysporales</taxon>
        <taxon>Actinopolysporaceae</taxon>
        <taxon>Actinopolyspora</taxon>
    </lineage>
</organism>
<sequence length="272" mass="29037">MSELGCSTISFRHRTLSEALAAISRLGMTGVDLGGLPGVCEHFPVERGRDVELAEVVEAVETFRVEVWALNVDPGALNDPGLDERTLVSRGHELAAHARRLGAALIVPCGAPARTPFVDEAADLARTARGLRVLSSVAAGHGVRLLVEAPHHHRFCHGLERLRALLELVPADVAGLVYDVSHVVAGGVDEVALAAELAERIEHVHLRDAVPGEINRSIGRGAADFAGVVDALRERGYAGRYVLELETHDVAEHDREAVAESSRDAISALLRA</sequence>
<protein>
    <submittedName>
        <fullName evidence="2">Sugar phosphate isomerase/epimerase</fullName>
    </submittedName>
</protein>
<name>A0A1H0YVH1_9ACTN</name>
<dbReference type="STRING" id="995062.SAMN04489718_0695"/>
<dbReference type="Pfam" id="PF01261">
    <property type="entry name" value="AP_endonuc_2"/>
    <property type="match status" value="1"/>
</dbReference>
<gene>
    <name evidence="2" type="ORF">SAMN04489718_0695</name>
</gene>
<keyword evidence="3" id="KW-1185">Reference proteome</keyword>
<dbReference type="RefSeq" id="WP_092520978.1">
    <property type="nucleotide sequence ID" value="NZ_FNKO01000001.1"/>
</dbReference>
<dbReference type="InterPro" id="IPR050312">
    <property type="entry name" value="IolE/XylAMocC-like"/>
</dbReference>
<accession>A0A1H0YVH1</accession>
<dbReference type="GO" id="GO:0016853">
    <property type="term" value="F:isomerase activity"/>
    <property type="evidence" value="ECO:0007669"/>
    <property type="project" value="UniProtKB-KW"/>
</dbReference>
<dbReference type="InterPro" id="IPR036237">
    <property type="entry name" value="Xyl_isomerase-like_sf"/>
</dbReference>
<reference evidence="3" key="1">
    <citation type="submission" date="2016-10" db="EMBL/GenBank/DDBJ databases">
        <authorList>
            <person name="Varghese N."/>
            <person name="Submissions S."/>
        </authorList>
    </citation>
    <scope>NUCLEOTIDE SEQUENCE [LARGE SCALE GENOMIC DNA]</scope>
    <source>
        <strain evidence="3">DSM 45459</strain>
    </source>
</reference>
<dbReference type="OrthoDB" id="104997at2"/>
<feature type="domain" description="Xylose isomerase-like TIM barrel" evidence="1">
    <location>
        <begin position="20"/>
        <end position="264"/>
    </location>
</feature>
<dbReference type="PANTHER" id="PTHR12110">
    <property type="entry name" value="HYDROXYPYRUVATE ISOMERASE"/>
    <property type="match status" value="1"/>
</dbReference>
<evidence type="ECO:0000259" key="1">
    <source>
        <dbReference type="Pfam" id="PF01261"/>
    </source>
</evidence>
<dbReference type="Gene3D" id="3.20.20.150">
    <property type="entry name" value="Divalent-metal-dependent TIM barrel enzymes"/>
    <property type="match status" value="1"/>
</dbReference>
<dbReference type="EMBL" id="FNKO01000001">
    <property type="protein sequence ID" value="SDQ19134.1"/>
    <property type="molecule type" value="Genomic_DNA"/>
</dbReference>
<dbReference type="AlphaFoldDB" id="A0A1H0YVH1"/>
<dbReference type="InterPro" id="IPR013022">
    <property type="entry name" value="Xyl_isomerase-like_TIM-brl"/>
</dbReference>
<dbReference type="PANTHER" id="PTHR12110:SF21">
    <property type="entry name" value="XYLOSE ISOMERASE-LIKE TIM BARREL DOMAIN-CONTAINING PROTEIN"/>
    <property type="match status" value="1"/>
</dbReference>
<evidence type="ECO:0000313" key="2">
    <source>
        <dbReference type="EMBL" id="SDQ19134.1"/>
    </source>
</evidence>